<feature type="transmembrane region" description="Helical" evidence="5">
    <location>
        <begin position="249"/>
        <end position="274"/>
    </location>
</feature>
<feature type="domain" description="ABC transmembrane type-1" evidence="7">
    <location>
        <begin position="31"/>
        <end position="310"/>
    </location>
</feature>
<dbReference type="SUPFAM" id="SSF90123">
    <property type="entry name" value="ABC transporter transmembrane region"/>
    <property type="match status" value="1"/>
</dbReference>
<dbReference type="PROSITE" id="PS50893">
    <property type="entry name" value="ABC_TRANSPORTER_2"/>
    <property type="match status" value="1"/>
</dbReference>
<name>A0ABY8C4L3_9FIRM</name>
<feature type="transmembrane region" description="Helical" evidence="5">
    <location>
        <begin position="169"/>
        <end position="185"/>
    </location>
</feature>
<dbReference type="PANTHER" id="PTHR43394">
    <property type="entry name" value="ATP-DEPENDENT PERMEASE MDL1, MITOCHONDRIAL"/>
    <property type="match status" value="1"/>
</dbReference>
<dbReference type="Proteomes" id="UP001220478">
    <property type="component" value="Chromosome"/>
</dbReference>
<evidence type="ECO:0000256" key="5">
    <source>
        <dbReference type="SAM" id="Phobius"/>
    </source>
</evidence>
<evidence type="ECO:0000256" key="2">
    <source>
        <dbReference type="ARBA" id="ARBA00022692"/>
    </source>
</evidence>
<dbReference type="InterPro" id="IPR039421">
    <property type="entry name" value="Type_1_exporter"/>
</dbReference>
<dbReference type="InterPro" id="IPR003439">
    <property type="entry name" value="ABC_transporter-like_ATP-bd"/>
</dbReference>
<dbReference type="Pfam" id="PF00005">
    <property type="entry name" value="ABC_tran"/>
    <property type="match status" value="1"/>
</dbReference>
<dbReference type="Gene3D" id="1.20.1560.10">
    <property type="entry name" value="ABC transporter type 1, transmembrane domain"/>
    <property type="match status" value="1"/>
</dbReference>
<dbReference type="EMBL" id="CP118868">
    <property type="protein sequence ID" value="WEG35636.1"/>
    <property type="molecule type" value="Genomic_DNA"/>
</dbReference>
<keyword evidence="4 5" id="KW-0472">Membrane</keyword>
<dbReference type="SUPFAM" id="SSF52540">
    <property type="entry name" value="P-loop containing nucleoside triphosphate hydrolases"/>
    <property type="match status" value="1"/>
</dbReference>
<organism evidence="8 9">
    <name type="scientific">Amygdalobacter indicium</name>
    <dbReference type="NCBI Taxonomy" id="3029272"/>
    <lineage>
        <taxon>Bacteria</taxon>
        <taxon>Bacillati</taxon>
        <taxon>Bacillota</taxon>
        <taxon>Clostridia</taxon>
        <taxon>Eubacteriales</taxon>
        <taxon>Oscillospiraceae</taxon>
        <taxon>Amygdalobacter</taxon>
    </lineage>
</organism>
<evidence type="ECO:0000313" key="8">
    <source>
        <dbReference type="EMBL" id="WEG35636.1"/>
    </source>
</evidence>
<dbReference type="PROSITE" id="PS00211">
    <property type="entry name" value="ABC_TRANSPORTER_1"/>
    <property type="match status" value="1"/>
</dbReference>
<dbReference type="RefSeq" id="WP_315571771.1">
    <property type="nucleotide sequence ID" value="NZ_CP118868.1"/>
</dbReference>
<keyword evidence="9" id="KW-1185">Reference proteome</keyword>
<reference evidence="8 9" key="1">
    <citation type="submission" date="2023-02" db="EMBL/GenBank/DDBJ databases">
        <title>Novel Oscillospiraceae bacterial genomes.</title>
        <authorList>
            <person name="Srinivasan S."/>
            <person name="Austin M.N."/>
            <person name="Fiedler T.L."/>
            <person name="Strenk S.M."/>
            <person name="Agnew K.J."/>
            <person name="Nagana Gowda G.A."/>
            <person name="Raftery D."/>
            <person name="Beamer M.A."/>
            <person name="Achilles S.L."/>
            <person name="Wiesenfeld H.C."/>
            <person name="Fredricks D.N."/>
            <person name="Hillier S.L."/>
        </authorList>
    </citation>
    <scope>NUCLEOTIDE SEQUENCE [LARGE SCALE GENOMIC DNA]</scope>
    <source>
        <strain evidence="8 9">CHIC02 1186E3-8</strain>
    </source>
</reference>
<feature type="domain" description="ABC transporter" evidence="6">
    <location>
        <begin position="340"/>
        <end position="549"/>
    </location>
</feature>
<sequence>MAKQASCLRKKTIDLLKKLKVKYKLFFAVQLVSLLAVSAINIFLPYAEGRIINSMVDGSFVNSVLKWAAVIIGIFLVRMVLSYILSYFEFYLLPYKSSSAQVNFIQVLLGKKLSALADFEGSYLHNRVQQDVECILDFILLKIPQMINMAFSLLVLIFTIFYIQPQVSLLIFLIVIIYVVLYKFFKNSLYNIFYILSEAHNKFSNDCNSVYERLSEIKAKENRSFEQNHLICSQNHLFSLIFRNFKLKYLVSGGQIVLNFFAQIVVLVVGGIYVSAGKLTIGLLTTIMQYLSLLWQNIAGVFELAVSYQAYLAAKMRMLELYELADDVVGCENCTNIDDLELKDFNIKSLGTNKLLFSKNLNLHFKRGHIYELRGKNGIGKSTLFMYLLGLYTEPDSGEIIYNRTRAEEMNFNLLRAKKIAVLLQNEAVYDISVGTYAKIYLSEAADTSQNVLCEIGRLFTKLNNTPWTEVVDKSLLELSGGERQLLRIIVTLLKPEAEMILLDEPYNNLAVNVMTQLNALLLEKKQNKIIAVISHAAELIPGAEEIVLE</sequence>
<proteinExistence type="predicted"/>
<keyword evidence="2 5" id="KW-0812">Transmembrane</keyword>
<evidence type="ECO:0000256" key="4">
    <source>
        <dbReference type="ARBA" id="ARBA00023136"/>
    </source>
</evidence>
<dbReference type="GO" id="GO:0005524">
    <property type="term" value="F:ATP binding"/>
    <property type="evidence" value="ECO:0007669"/>
    <property type="project" value="UniProtKB-KW"/>
</dbReference>
<evidence type="ECO:0000256" key="3">
    <source>
        <dbReference type="ARBA" id="ARBA00022989"/>
    </source>
</evidence>
<dbReference type="InterPro" id="IPR011527">
    <property type="entry name" value="ABC1_TM_dom"/>
</dbReference>
<comment type="subcellular location">
    <subcellularLocation>
        <location evidence="1">Cell membrane</location>
        <topology evidence="1">Multi-pass membrane protein</topology>
    </subcellularLocation>
</comment>
<evidence type="ECO:0000313" key="9">
    <source>
        <dbReference type="Proteomes" id="UP001220478"/>
    </source>
</evidence>
<accession>A0ABY8C4L3</accession>
<feature type="transmembrane region" description="Helical" evidence="5">
    <location>
        <begin position="25"/>
        <end position="47"/>
    </location>
</feature>
<feature type="transmembrane region" description="Helical" evidence="5">
    <location>
        <begin position="67"/>
        <end position="88"/>
    </location>
</feature>
<keyword evidence="3 5" id="KW-1133">Transmembrane helix</keyword>
<gene>
    <name evidence="8" type="ORF">PYS61_00295</name>
</gene>
<protein>
    <submittedName>
        <fullName evidence="8">ABC transporter ATP-binding protein</fullName>
    </submittedName>
</protein>
<keyword evidence="8" id="KW-0547">Nucleotide-binding</keyword>
<dbReference type="InterPro" id="IPR036640">
    <property type="entry name" value="ABC1_TM_sf"/>
</dbReference>
<feature type="transmembrane region" description="Helical" evidence="5">
    <location>
        <begin position="294"/>
        <end position="314"/>
    </location>
</feature>
<dbReference type="InterPro" id="IPR017871">
    <property type="entry name" value="ABC_transporter-like_CS"/>
</dbReference>
<dbReference type="CDD" id="cd07346">
    <property type="entry name" value="ABC_6TM_exporters"/>
    <property type="match status" value="1"/>
</dbReference>
<evidence type="ECO:0000259" key="6">
    <source>
        <dbReference type="PROSITE" id="PS50893"/>
    </source>
</evidence>
<evidence type="ECO:0000256" key="1">
    <source>
        <dbReference type="ARBA" id="ARBA00004651"/>
    </source>
</evidence>
<dbReference type="InterPro" id="IPR027417">
    <property type="entry name" value="P-loop_NTPase"/>
</dbReference>
<keyword evidence="8" id="KW-0067">ATP-binding</keyword>
<dbReference type="Pfam" id="PF00664">
    <property type="entry name" value="ABC_membrane"/>
    <property type="match status" value="1"/>
</dbReference>
<dbReference type="PROSITE" id="PS50929">
    <property type="entry name" value="ABC_TM1F"/>
    <property type="match status" value="1"/>
</dbReference>
<dbReference type="Gene3D" id="3.40.50.300">
    <property type="entry name" value="P-loop containing nucleotide triphosphate hydrolases"/>
    <property type="match status" value="1"/>
</dbReference>
<evidence type="ECO:0000259" key="7">
    <source>
        <dbReference type="PROSITE" id="PS50929"/>
    </source>
</evidence>
<dbReference type="PANTHER" id="PTHR43394:SF1">
    <property type="entry name" value="ATP-BINDING CASSETTE SUB-FAMILY B MEMBER 10, MITOCHONDRIAL"/>
    <property type="match status" value="1"/>
</dbReference>